<evidence type="ECO:0000313" key="1">
    <source>
        <dbReference type="EMBL" id="MCT2587073.1"/>
    </source>
</evidence>
<dbReference type="RefSeq" id="WP_260194960.1">
    <property type="nucleotide sequence ID" value="NZ_JAFFZE010000023.1"/>
</dbReference>
<dbReference type="EMBL" id="JAFFZE010000023">
    <property type="protein sequence ID" value="MCT2587073.1"/>
    <property type="molecule type" value="Genomic_DNA"/>
</dbReference>
<dbReference type="Proteomes" id="UP001156441">
    <property type="component" value="Unassembled WGS sequence"/>
</dbReference>
<evidence type="ECO:0000313" key="2">
    <source>
        <dbReference type="Proteomes" id="UP001156441"/>
    </source>
</evidence>
<organism evidence="1 2">
    <name type="scientific">Actinophytocola gossypii</name>
    <dbReference type="NCBI Taxonomy" id="2812003"/>
    <lineage>
        <taxon>Bacteria</taxon>
        <taxon>Bacillati</taxon>
        <taxon>Actinomycetota</taxon>
        <taxon>Actinomycetes</taxon>
        <taxon>Pseudonocardiales</taxon>
        <taxon>Pseudonocardiaceae</taxon>
    </lineage>
</organism>
<protein>
    <submittedName>
        <fullName evidence="1">Uncharacterized protein</fullName>
    </submittedName>
</protein>
<reference evidence="1 2" key="1">
    <citation type="submission" date="2021-02" db="EMBL/GenBank/DDBJ databases">
        <title>Actinophytocola xerophila sp. nov., isolated from soil of cotton cropping field.</title>
        <authorList>
            <person name="Huang R."/>
            <person name="Chen X."/>
            <person name="Ge X."/>
            <person name="Liu W."/>
        </authorList>
    </citation>
    <scope>NUCLEOTIDE SEQUENCE [LARGE SCALE GENOMIC DNA]</scope>
    <source>
        <strain evidence="1 2">S1-96</strain>
    </source>
</reference>
<keyword evidence="2" id="KW-1185">Reference proteome</keyword>
<proteinExistence type="predicted"/>
<gene>
    <name evidence="1" type="ORF">JT362_28510</name>
</gene>
<name>A0ABT2JH57_9PSEU</name>
<accession>A0ABT2JH57</accession>
<sequence>MTPDKMEEPVYGQLFTLVSADDPTLVFAWGMQVSEPDRRTAVVWRREPDGQDILGLHASADAARERFSLVTPLDLVWEPDRSTL</sequence>
<comment type="caution">
    <text evidence="1">The sequence shown here is derived from an EMBL/GenBank/DDBJ whole genome shotgun (WGS) entry which is preliminary data.</text>
</comment>